<dbReference type="InterPro" id="IPR020019">
    <property type="entry name" value="AcTrfase_PglD-like"/>
</dbReference>
<evidence type="ECO:0000313" key="6">
    <source>
        <dbReference type="Proteomes" id="UP000294749"/>
    </source>
</evidence>
<dbReference type="NCBIfam" id="TIGR03570">
    <property type="entry name" value="NeuD_NnaD"/>
    <property type="match status" value="1"/>
</dbReference>
<proteinExistence type="inferred from homology"/>
<evidence type="ECO:0000259" key="4">
    <source>
        <dbReference type="Pfam" id="PF17836"/>
    </source>
</evidence>
<dbReference type="InterPro" id="IPR041561">
    <property type="entry name" value="PglD_N"/>
</dbReference>
<dbReference type="SUPFAM" id="SSF51161">
    <property type="entry name" value="Trimeric LpxA-like enzymes"/>
    <property type="match status" value="1"/>
</dbReference>
<dbReference type="OrthoDB" id="9794407at2"/>
<dbReference type="Gene3D" id="3.40.50.20">
    <property type="match status" value="1"/>
</dbReference>
<sequence length="243" mass="26088">MQNVIIFGASGHGSVVLDCLEKEGKYNVVGFVDSYKSKGYRINGYQVLGSEIDLPYLINRFNVSGGIVAIGDNWTRKLIVDKISKVVPNFNFINTIHPKAILGKDVLLGCGNVFMPGAIVNANSIIHDFCIINTNSSLGHDGIMDSYSSLAPSVCAGGGLKLGRFSAISLGVNIINGIEIGEHAVIGAGSLVVDHFGDKIVVYGSPARIIRNRTIGEPYLSTPKKQYFTELKSLDKVQSNLSI</sequence>
<accession>A0A4R7JZR3</accession>
<dbReference type="PANTHER" id="PTHR43300:SF7">
    <property type="entry name" value="UDP-N-ACETYLBACILLOSAMINE N-ACETYLTRANSFERASE"/>
    <property type="match status" value="1"/>
</dbReference>
<keyword evidence="6" id="KW-1185">Reference proteome</keyword>
<dbReference type="Gene3D" id="2.160.10.10">
    <property type="entry name" value="Hexapeptide repeat proteins"/>
    <property type="match status" value="1"/>
</dbReference>
<dbReference type="PANTHER" id="PTHR43300">
    <property type="entry name" value="ACETYLTRANSFERASE"/>
    <property type="match status" value="1"/>
</dbReference>
<reference evidence="5 6" key="1">
    <citation type="submission" date="2019-03" db="EMBL/GenBank/DDBJ databases">
        <title>Genomic Encyclopedia of Archaeal and Bacterial Type Strains, Phase II (KMG-II): from individual species to whole genera.</title>
        <authorList>
            <person name="Goeker M."/>
        </authorList>
    </citation>
    <scope>NUCLEOTIDE SEQUENCE [LARGE SCALE GENOMIC DNA]</scope>
    <source>
        <strain evidence="5 6">DSM 25233</strain>
    </source>
</reference>
<dbReference type="Pfam" id="PF17836">
    <property type="entry name" value="PglD_N"/>
    <property type="match status" value="1"/>
</dbReference>
<evidence type="ECO:0000256" key="3">
    <source>
        <dbReference type="PIRSR" id="PIRSR620019-2"/>
    </source>
</evidence>
<feature type="binding site" evidence="3">
    <location>
        <begin position="10"/>
        <end position="12"/>
    </location>
    <ligand>
        <name>substrate</name>
    </ligand>
</feature>
<evidence type="ECO:0000256" key="2">
    <source>
        <dbReference type="PIRSR" id="PIRSR620019-1"/>
    </source>
</evidence>
<dbReference type="Proteomes" id="UP000294749">
    <property type="component" value="Unassembled WGS sequence"/>
</dbReference>
<dbReference type="CDD" id="cd03360">
    <property type="entry name" value="LbH_AT_putative"/>
    <property type="match status" value="1"/>
</dbReference>
<dbReference type="InterPro" id="IPR050179">
    <property type="entry name" value="Trans_hexapeptide_repeat"/>
</dbReference>
<name>A0A4R7JZR3_9FLAO</name>
<organism evidence="5 6">
    <name type="scientific">Maribacter spongiicola</name>
    <dbReference type="NCBI Taxonomy" id="1206753"/>
    <lineage>
        <taxon>Bacteria</taxon>
        <taxon>Pseudomonadati</taxon>
        <taxon>Bacteroidota</taxon>
        <taxon>Flavobacteriia</taxon>
        <taxon>Flavobacteriales</taxon>
        <taxon>Flavobacteriaceae</taxon>
        <taxon>Maribacter</taxon>
    </lineage>
</organism>
<keyword evidence="5" id="KW-0808">Transferase</keyword>
<feature type="domain" description="PglD N-terminal" evidence="4">
    <location>
        <begin position="3"/>
        <end position="83"/>
    </location>
</feature>
<comment type="similarity">
    <text evidence="1">Belongs to the transferase hexapeptide repeat family.</text>
</comment>
<feature type="site" description="Increases basicity of active site His" evidence="2">
    <location>
        <position position="141"/>
    </location>
</feature>
<gene>
    <name evidence="5" type="ORF">CLV90_2757</name>
</gene>
<dbReference type="AlphaFoldDB" id="A0A4R7JZR3"/>
<dbReference type="InterPro" id="IPR011004">
    <property type="entry name" value="Trimer_LpxA-like_sf"/>
</dbReference>
<evidence type="ECO:0000313" key="5">
    <source>
        <dbReference type="EMBL" id="TDT43636.1"/>
    </source>
</evidence>
<feature type="active site" description="Proton acceptor" evidence="2">
    <location>
        <position position="140"/>
    </location>
</feature>
<protein>
    <submittedName>
        <fullName evidence="5">Sugar O-acyltransferase (Sialic acid O-acetyltransferase NeuD family)</fullName>
    </submittedName>
</protein>
<comment type="caution">
    <text evidence="5">The sequence shown here is derived from an EMBL/GenBank/DDBJ whole genome shotgun (WGS) entry which is preliminary data.</text>
</comment>
<feature type="binding site" evidence="3">
    <location>
        <position position="71"/>
    </location>
    <ligand>
        <name>substrate</name>
    </ligand>
</feature>
<dbReference type="EMBL" id="SOAY01000012">
    <property type="protein sequence ID" value="TDT43636.1"/>
    <property type="molecule type" value="Genomic_DNA"/>
</dbReference>
<dbReference type="RefSeq" id="WP_133688032.1">
    <property type="nucleotide sequence ID" value="NZ_SOAY01000012.1"/>
</dbReference>
<evidence type="ECO:0000256" key="1">
    <source>
        <dbReference type="ARBA" id="ARBA00007274"/>
    </source>
</evidence>
<dbReference type="GO" id="GO:0016746">
    <property type="term" value="F:acyltransferase activity"/>
    <property type="evidence" value="ECO:0007669"/>
    <property type="project" value="UniProtKB-KW"/>
</dbReference>
<keyword evidence="5" id="KW-0012">Acyltransferase</keyword>